<dbReference type="SMART" id="SM00729">
    <property type="entry name" value="Elp3"/>
    <property type="match status" value="1"/>
</dbReference>
<evidence type="ECO:0000313" key="2">
    <source>
        <dbReference type="EMBL" id="VAW72267.1"/>
    </source>
</evidence>
<dbReference type="PANTHER" id="PTHR13932:SF5">
    <property type="entry name" value="RADICAL S-ADENOSYL METHIONINE DOMAIN-CONTAINING PROTEIN 1, MITOCHONDRIAL"/>
    <property type="match status" value="1"/>
</dbReference>
<feature type="domain" description="Radical SAM core" evidence="1">
    <location>
        <begin position="45"/>
        <end position="286"/>
    </location>
</feature>
<dbReference type="PROSITE" id="PS51918">
    <property type="entry name" value="RADICAL_SAM"/>
    <property type="match status" value="1"/>
</dbReference>
<dbReference type="InterPro" id="IPR034505">
    <property type="entry name" value="Coproporphyrinogen-III_oxidase"/>
</dbReference>
<dbReference type="AlphaFoldDB" id="A0A3B0Y9P1"/>
<dbReference type="GO" id="GO:0006779">
    <property type="term" value="P:porphyrin-containing compound biosynthetic process"/>
    <property type="evidence" value="ECO:0007669"/>
    <property type="project" value="TreeGrafter"/>
</dbReference>
<evidence type="ECO:0000259" key="1">
    <source>
        <dbReference type="PROSITE" id="PS51918"/>
    </source>
</evidence>
<dbReference type="SFLD" id="SFLDG01065">
    <property type="entry name" value="anaerobic_coproporphyrinogen-I"/>
    <property type="match status" value="1"/>
</dbReference>
<name>A0A3B0Y9P1_9ZZZZ</name>
<dbReference type="GO" id="GO:0005737">
    <property type="term" value="C:cytoplasm"/>
    <property type="evidence" value="ECO:0007669"/>
    <property type="project" value="TreeGrafter"/>
</dbReference>
<dbReference type="InterPro" id="IPR058240">
    <property type="entry name" value="rSAM_sf"/>
</dbReference>
<dbReference type="Gene3D" id="3.30.750.200">
    <property type="match status" value="1"/>
</dbReference>
<gene>
    <name evidence="2" type="ORF">MNBD_GAMMA12-1682</name>
</gene>
<dbReference type="NCBIfam" id="NF006067">
    <property type="entry name" value="PRK08208.1"/>
    <property type="match status" value="1"/>
</dbReference>
<dbReference type="InterPro" id="IPR006638">
    <property type="entry name" value="Elp3/MiaA/NifB-like_rSAM"/>
</dbReference>
<proteinExistence type="predicted"/>
<dbReference type="EMBL" id="UOFL01000036">
    <property type="protein sequence ID" value="VAW72267.1"/>
    <property type="molecule type" value="Genomic_DNA"/>
</dbReference>
<reference evidence="2" key="1">
    <citation type="submission" date="2018-06" db="EMBL/GenBank/DDBJ databases">
        <authorList>
            <person name="Zhirakovskaya E."/>
        </authorList>
    </citation>
    <scope>NUCLEOTIDE SEQUENCE</scope>
</reference>
<dbReference type="CDD" id="cd01335">
    <property type="entry name" value="Radical_SAM"/>
    <property type="match status" value="1"/>
</dbReference>
<dbReference type="SFLD" id="SFLDS00029">
    <property type="entry name" value="Radical_SAM"/>
    <property type="match status" value="1"/>
</dbReference>
<dbReference type="PANTHER" id="PTHR13932">
    <property type="entry name" value="COPROPORPHYRINIGEN III OXIDASE"/>
    <property type="match status" value="1"/>
</dbReference>
<sequence length="447" mass="51218">MKENIMDIKTYIQQHPYQAYSYSYPHKNSYRQLEESLALHEAWQQESLSSLFLYLHIPFCEMRCGFCNLFTLANPQDEMIEAYLHALLIDIDRTAQSLEGAQFARLALGGGTPSLMSVPQIERLFSSLMKQLALDTACVPTSFEVSPYTANAEKIKLLKDIGVERISIGIQSFIEEETKQIGRHQPPKQLNAALENIKAQNFTTLNLDLIYGIPGQTETSWKYTLEQTLRHAPQEIYLYPLYIRPLTGIGKRDLKKQQTTEDTRKRLYRIGRDYLIEQGYEQLSLRMFRKVGLGEESGPVYSCQEDGMLGLGVGARSYTSQLHYSSHYAVSRRGVTDIVNHYVDSIHSATNAIDYGFELNKDDQRRRYLILSLLSSEGIKFDLYQNRFETELLQDFPELDQLVQHEFAQSAVNTMALTQKGLEYSDSIGPWLYSSKVNRLSSTCDVQ</sequence>
<protein>
    <submittedName>
        <fullName evidence="2">Hypothetical radical SAM family enzyme in interesting gene cluster</fullName>
    </submittedName>
</protein>
<dbReference type="InterPro" id="IPR007197">
    <property type="entry name" value="rSAM"/>
</dbReference>
<dbReference type="GO" id="GO:0051539">
    <property type="term" value="F:4 iron, 4 sulfur cluster binding"/>
    <property type="evidence" value="ECO:0007669"/>
    <property type="project" value="TreeGrafter"/>
</dbReference>
<organism evidence="2">
    <name type="scientific">hydrothermal vent metagenome</name>
    <dbReference type="NCBI Taxonomy" id="652676"/>
    <lineage>
        <taxon>unclassified sequences</taxon>
        <taxon>metagenomes</taxon>
        <taxon>ecological metagenomes</taxon>
    </lineage>
</organism>
<dbReference type="GO" id="GO:0003824">
    <property type="term" value="F:catalytic activity"/>
    <property type="evidence" value="ECO:0007669"/>
    <property type="project" value="InterPro"/>
</dbReference>
<dbReference type="SUPFAM" id="SSF102114">
    <property type="entry name" value="Radical SAM enzymes"/>
    <property type="match status" value="1"/>
</dbReference>
<accession>A0A3B0Y9P1</accession>
<dbReference type="Pfam" id="PF04055">
    <property type="entry name" value="Radical_SAM"/>
    <property type="match status" value="1"/>
</dbReference>